<dbReference type="FunFam" id="1.20.1640.10:FF:000010">
    <property type="entry name" value="NPC intracellular cholesterol transporter 1"/>
    <property type="match status" value="1"/>
</dbReference>
<feature type="transmembrane region" description="Helical" evidence="17">
    <location>
        <begin position="590"/>
        <end position="612"/>
    </location>
</feature>
<dbReference type="InterPro" id="IPR053958">
    <property type="entry name" value="HMGCR/SNAP/NPC1-like_SSD"/>
</dbReference>
<evidence type="ECO:0000256" key="7">
    <source>
        <dbReference type="ARBA" id="ARBA00022989"/>
    </source>
</evidence>
<feature type="region of interest" description="Disordered" evidence="16">
    <location>
        <begin position="184"/>
        <end position="207"/>
    </location>
</feature>
<dbReference type="InterPro" id="IPR032190">
    <property type="entry name" value="NPC1_N"/>
</dbReference>
<comment type="caution">
    <text evidence="19">The sequence shown here is derived from an EMBL/GenBank/DDBJ whole genome shotgun (WGS) entry which is preliminary data.</text>
</comment>
<dbReference type="PANTHER" id="PTHR45727:SF2">
    <property type="entry name" value="NPC INTRACELLULAR CHOLESTEROL TRANSPORTER 1"/>
    <property type="match status" value="1"/>
</dbReference>
<evidence type="ECO:0000256" key="14">
    <source>
        <dbReference type="ARBA" id="ARBA00023221"/>
    </source>
</evidence>
<gene>
    <name evidence="19" type="ORF">HHI36_015151</name>
</gene>
<comment type="similarity">
    <text evidence="2">Belongs to the patched family.</text>
</comment>
<evidence type="ECO:0000256" key="10">
    <source>
        <dbReference type="ARBA" id="ARBA00023136"/>
    </source>
</evidence>
<keyword evidence="11" id="KW-1015">Disulfide bond</keyword>
<evidence type="ECO:0000256" key="8">
    <source>
        <dbReference type="ARBA" id="ARBA00023055"/>
    </source>
</evidence>
<dbReference type="SUPFAM" id="SSF82866">
    <property type="entry name" value="Multidrug efflux transporter AcrB transmembrane domain"/>
    <property type="match status" value="2"/>
</dbReference>
<keyword evidence="3" id="KW-0813">Transport</keyword>
<feature type="transmembrane region" description="Helical" evidence="17">
    <location>
        <begin position="1097"/>
        <end position="1123"/>
    </location>
</feature>
<evidence type="ECO:0000256" key="13">
    <source>
        <dbReference type="ARBA" id="ARBA00023180"/>
    </source>
</evidence>
<feature type="domain" description="SSD" evidence="18">
    <location>
        <begin position="526"/>
        <end position="691"/>
    </location>
</feature>
<dbReference type="PANTHER" id="PTHR45727">
    <property type="entry name" value="NPC INTRACELLULAR CHOLESTEROL TRANSPORTER 1"/>
    <property type="match status" value="1"/>
</dbReference>
<dbReference type="Gene3D" id="1.20.1640.10">
    <property type="entry name" value="Multidrug efflux transporter AcrB transmembrane domain"/>
    <property type="match status" value="2"/>
</dbReference>
<feature type="transmembrane region" description="Helical" evidence="17">
    <location>
        <begin position="1064"/>
        <end position="1085"/>
    </location>
</feature>
<evidence type="ECO:0000256" key="6">
    <source>
        <dbReference type="ARBA" id="ARBA00022729"/>
    </source>
</evidence>
<evidence type="ECO:0000256" key="1">
    <source>
        <dbReference type="ARBA" id="ARBA00004127"/>
    </source>
</evidence>
<evidence type="ECO:0000256" key="11">
    <source>
        <dbReference type="ARBA" id="ARBA00023157"/>
    </source>
</evidence>
<evidence type="ECO:0000259" key="18">
    <source>
        <dbReference type="PROSITE" id="PS50156"/>
    </source>
</evidence>
<feature type="transmembrane region" description="Helical" evidence="17">
    <location>
        <begin position="127"/>
        <end position="149"/>
    </location>
</feature>
<feature type="transmembrane region" description="Helical" evidence="17">
    <location>
        <begin position="667"/>
        <end position="691"/>
    </location>
</feature>
<dbReference type="AlphaFoldDB" id="A0ABD2N4U9"/>
<dbReference type="Proteomes" id="UP001516400">
    <property type="component" value="Unassembled WGS sequence"/>
</dbReference>
<keyword evidence="9" id="KW-0443">Lipid metabolism</keyword>
<keyword evidence="4" id="KW-0153">Cholesterol metabolism</keyword>
<feature type="transmembrane region" description="Helical" evidence="17">
    <location>
        <begin position="527"/>
        <end position="548"/>
    </location>
</feature>
<feature type="transmembrane region" description="Helical" evidence="17">
    <location>
        <begin position="1007"/>
        <end position="1026"/>
    </location>
</feature>
<dbReference type="Pfam" id="PF12349">
    <property type="entry name" value="Sterol-sensing"/>
    <property type="match status" value="1"/>
</dbReference>
<evidence type="ECO:0000256" key="12">
    <source>
        <dbReference type="ARBA" id="ARBA00023166"/>
    </source>
</evidence>
<keyword evidence="13" id="KW-0325">Glycoprotein</keyword>
<dbReference type="EMBL" id="JABFTP020000062">
    <property type="protein sequence ID" value="KAL3273721.1"/>
    <property type="molecule type" value="Genomic_DNA"/>
</dbReference>
<feature type="transmembrane region" description="Helical" evidence="17">
    <location>
        <begin position="739"/>
        <end position="759"/>
    </location>
</feature>
<protein>
    <recommendedName>
        <fullName evidence="18">SSD domain-containing protein</fullName>
    </recommendedName>
</protein>
<dbReference type="PROSITE" id="PS50156">
    <property type="entry name" value="SSD"/>
    <property type="match status" value="1"/>
</dbReference>
<feature type="transmembrane region" description="Helical" evidence="17">
    <location>
        <begin position="779"/>
        <end position="799"/>
    </location>
</feature>
<feature type="transmembrane region" description="Helical" evidence="17">
    <location>
        <begin position="560"/>
        <end position="584"/>
    </location>
</feature>
<reference evidence="19 20" key="1">
    <citation type="journal article" date="2021" name="BMC Biol.">
        <title>Horizontally acquired antibacterial genes associated with adaptive radiation of ladybird beetles.</title>
        <authorList>
            <person name="Li H.S."/>
            <person name="Tang X.F."/>
            <person name="Huang Y.H."/>
            <person name="Xu Z.Y."/>
            <person name="Chen M.L."/>
            <person name="Du X.Y."/>
            <person name="Qiu B.Y."/>
            <person name="Chen P.T."/>
            <person name="Zhang W."/>
            <person name="Slipinski A."/>
            <person name="Escalona H.E."/>
            <person name="Waterhouse R.M."/>
            <person name="Zwick A."/>
            <person name="Pang H."/>
        </authorList>
    </citation>
    <scope>NUCLEOTIDE SEQUENCE [LARGE SCALE GENOMIC DNA]</scope>
    <source>
        <strain evidence="19">SYSU2018</strain>
    </source>
</reference>
<name>A0ABD2N4U9_9CUCU</name>
<proteinExistence type="inferred from homology"/>
<dbReference type="InterPro" id="IPR053956">
    <property type="entry name" value="NPC1_MLD"/>
</dbReference>
<evidence type="ECO:0000256" key="16">
    <source>
        <dbReference type="SAM" id="MobiDB-lite"/>
    </source>
</evidence>
<keyword evidence="5 17" id="KW-0812">Transmembrane</keyword>
<comment type="subcellular location">
    <subcellularLocation>
        <location evidence="1">Endomembrane system</location>
        <topology evidence="1">Multi-pass membrane protein</topology>
    </subcellularLocation>
</comment>
<evidence type="ECO:0000256" key="15">
    <source>
        <dbReference type="ARBA" id="ARBA00034049"/>
    </source>
</evidence>
<keyword evidence="7 17" id="KW-1133">Transmembrane helix</keyword>
<sequence length="1199" mass="133517">MSVYVTNDYIEGTFNSCKQVSVPSTGQLALDLMCGAWGASKCTPYRWFEFMGMAGPNNPFIPFQINYIVTEEPIKEFIPLNPPIIPCSKALDEKTPACSCVDCEESCPAPPPMPSPPSPFMIGGLSLYKFTIIISFLVGAMLILVLVLICPESASGTVVMEHGIDESRTPIGWRFTGQVQESSSQVALSEGEDSPLQQPKRANVDSEIDGRSMTKTRGSYDVHSSLLERLGVFTDNYIKGFFERWGCYCAEHPWFILFLGGCLIVGLGHGVKYLQITTDPVELWASPISRSRIEKEYFDQNFEPFYRTEQIIIRAVGLESISHNTSDGFVTYGPAFNDTFLKSVLKLQESIKSLGEGTDYSLDKICFAPMRNALDAETDVSECVVQSIWGYYQDSEENFDETSEDPKGFLTNYLDKFTICSQNPYNPDCLATFGGPVDPAIALGGFLQPGEHLSKQNYRDATAVILTFLVNNYHNKTKLTPAQKWEEDYINFMKNWTSNEKPAYMDVAFTSERSIVDELQRESRSDVVTILVSYIIMFAYIVISLGQMNSCERLLIDSKITLGLGGVLIVLASVVSSVGFFGFIGVPATLIIIEVIPFLVLAVGVDNIFILVQTHQREAKRKNESVAQHIGRTLGKVGPSILLTSVSESCCFFLGSLSDMPAVRAFALYAGLALMVDFILQITCFVSLLALDTLRQNENRFDICFFIKGSKKDDGVPAQDGLLYTFFKSVYTPFLMKKYVKVTVVIIFLGWVCSSLAVIPDIEIGLDQELSMPEDSFVLKYFQFLNSYLSMGPPVYFVLKKGLNFTVPKTQNAICGGMYCDTDSLITQLFVASKMPESTYIAKPSSSWLDDYFDWTESKLCCRISKTGDFCPHSNRRCKACNMTFNELDGRPTAKDFSRYVSFFLRDNPDSDCAKAGHAAYGQGVRYTTNKQTNLSRVEASYFMTYHTILKTSKDYYESMRAARRVAQNITDTINHKLGGEYVEVFPYSIFYVFYEQYLTTWPDTIYSLSISLGAIFAVTFLLMGFDIFSSTVVFITILMIVVNLGGLMYWWHITLNAVSLVNLVMAVGIAVEFCSHLVHTFATCTQVSKTDRATDALIRIGSSIFSGITLTKFGGIIVLGFAKSQIFKVFYFRMYLGIVLFGAAHGLVFLPVLLSYMGVIRNHRGGSTRKCPDPTSVSPLLSSASTSALYNAVGPELC</sequence>
<keyword evidence="8" id="KW-0445">Lipid transport</keyword>
<keyword evidence="14" id="KW-0753">Steroid metabolism</keyword>
<keyword evidence="6" id="KW-0732">Signal</keyword>
<dbReference type="GO" id="GO:0012505">
    <property type="term" value="C:endomembrane system"/>
    <property type="evidence" value="ECO:0007669"/>
    <property type="project" value="UniProtKB-SubCell"/>
</dbReference>
<dbReference type="InterPro" id="IPR000731">
    <property type="entry name" value="SSD"/>
</dbReference>
<accession>A0ABD2N4U9</accession>
<dbReference type="GO" id="GO:0030301">
    <property type="term" value="P:cholesterol transport"/>
    <property type="evidence" value="ECO:0007669"/>
    <property type="project" value="UniProtKB-ARBA"/>
</dbReference>
<evidence type="ECO:0000313" key="20">
    <source>
        <dbReference type="Proteomes" id="UP001516400"/>
    </source>
</evidence>
<evidence type="ECO:0000256" key="3">
    <source>
        <dbReference type="ARBA" id="ARBA00022448"/>
    </source>
</evidence>
<dbReference type="Pfam" id="PF16414">
    <property type="entry name" value="NPC1_N"/>
    <property type="match status" value="1"/>
</dbReference>
<dbReference type="GO" id="GO:0008203">
    <property type="term" value="P:cholesterol metabolic process"/>
    <property type="evidence" value="ECO:0007669"/>
    <property type="project" value="UniProtKB-KW"/>
</dbReference>
<organism evidence="19 20">
    <name type="scientific">Cryptolaemus montrouzieri</name>
    <dbReference type="NCBI Taxonomy" id="559131"/>
    <lineage>
        <taxon>Eukaryota</taxon>
        <taxon>Metazoa</taxon>
        <taxon>Ecdysozoa</taxon>
        <taxon>Arthropoda</taxon>
        <taxon>Hexapoda</taxon>
        <taxon>Insecta</taxon>
        <taxon>Pterygota</taxon>
        <taxon>Neoptera</taxon>
        <taxon>Endopterygota</taxon>
        <taxon>Coleoptera</taxon>
        <taxon>Polyphaga</taxon>
        <taxon>Cucujiformia</taxon>
        <taxon>Coccinelloidea</taxon>
        <taxon>Coccinellidae</taxon>
        <taxon>Scymninae</taxon>
        <taxon>Scymnini</taxon>
        <taxon>Cryptolaemus</taxon>
    </lineage>
</organism>
<evidence type="ECO:0000256" key="5">
    <source>
        <dbReference type="ARBA" id="ARBA00022692"/>
    </source>
</evidence>
<evidence type="ECO:0000256" key="4">
    <source>
        <dbReference type="ARBA" id="ARBA00022548"/>
    </source>
</evidence>
<evidence type="ECO:0000256" key="9">
    <source>
        <dbReference type="ARBA" id="ARBA00023098"/>
    </source>
</evidence>
<evidence type="ECO:0000313" key="19">
    <source>
        <dbReference type="EMBL" id="KAL3273721.1"/>
    </source>
</evidence>
<dbReference type="InterPro" id="IPR004765">
    <property type="entry name" value="NPC1-like"/>
</dbReference>
<evidence type="ECO:0000256" key="2">
    <source>
        <dbReference type="ARBA" id="ARBA00005585"/>
    </source>
</evidence>
<dbReference type="NCBIfam" id="TIGR00917">
    <property type="entry name" value="2A060601"/>
    <property type="match status" value="1"/>
</dbReference>
<evidence type="ECO:0000256" key="17">
    <source>
        <dbReference type="SAM" id="Phobius"/>
    </source>
</evidence>
<dbReference type="FunFam" id="1.20.1640.10:FF:000008">
    <property type="entry name" value="NPC intracellular cholesterol transporter 1"/>
    <property type="match status" value="1"/>
</dbReference>
<keyword evidence="12" id="KW-1207">Sterol metabolism</keyword>
<keyword evidence="10 17" id="KW-0472">Membrane</keyword>
<feature type="transmembrane region" description="Helical" evidence="17">
    <location>
        <begin position="1135"/>
        <end position="1161"/>
    </location>
</feature>
<feature type="transmembrane region" description="Helical" evidence="17">
    <location>
        <begin position="1033"/>
        <end position="1052"/>
    </location>
</feature>
<comment type="catalytic activity">
    <reaction evidence="15">
        <text>cholesterol(in) = cholesterol(out)</text>
        <dbReference type="Rhea" id="RHEA:39747"/>
        <dbReference type="ChEBI" id="CHEBI:16113"/>
    </reaction>
</comment>
<dbReference type="Pfam" id="PF22314">
    <property type="entry name" value="NPC1_MLD"/>
    <property type="match status" value="1"/>
</dbReference>
<keyword evidence="20" id="KW-1185">Reference proteome</keyword>